<dbReference type="GO" id="GO:0000976">
    <property type="term" value="F:transcription cis-regulatory region binding"/>
    <property type="evidence" value="ECO:0007669"/>
    <property type="project" value="TreeGrafter"/>
</dbReference>
<keyword evidence="3 5" id="KW-0238">DNA-binding</keyword>
<dbReference type="PANTHER" id="PTHR30055:SF241">
    <property type="entry name" value="TRANSCRIPTIONAL REGULATORY PROTEIN"/>
    <property type="match status" value="1"/>
</dbReference>
<evidence type="ECO:0000256" key="5">
    <source>
        <dbReference type="PROSITE-ProRule" id="PRU00335"/>
    </source>
</evidence>
<dbReference type="InterPro" id="IPR001647">
    <property type="entry name" value="HTH_TetR"/>
</dbReference>
<evidence type="ECO:0000256" key="3">
    <source>
        <dbReference type="ARBA" id="ARBA00023125"/>
    </source>
</evidence>
<feature type="DNA-binding region" description="H-T-H motif" evidence="5">
    <location>
        <begin position="68"/>
        <end position="87"/>
    </location>
</feature>
<dbReference type="SUPFAM" id="SSF48498">
    <property type="entry name" value="Tetracyclin repressor-like, C-terminal domain"/>
    <property type="match status" value="1"/>
</dbReference>
<dbReference type="PANTHER" id="PTHR30055">
    <property type="entry name" value="HTH-TYPE TRANSCRIPTIONAL REGULATOR RUTR"/>
    <property type="match status" value="1"/>
</dbReference>
<keyword evidence="2" id="KW-0805">Transcription regulation</keyword>
<dbReference type="InterPro" id="IPR050109">
    <property type="entry name" value="HTH-type_TetR-like_transc_reg"/>
</dbReference>
<dbReference type="Proteomes" id="UP000238083">
    <property type="component" value="Unassembled WGS sequence"/>
</dbReference>
<evidence type="ECO:0000259" key="6">
    <source>
        <dbReference type="PROSITE" id="PS50977"/>
    </source>
</evidence>
<accession>A0A2T0R253</accession>
<comment type="caution">
    <text evidence="7">The sequence shown here is derived from an EMBL/GenBank/DDBJ whole genome shotgun (WGS) entry which is preliminary data.</text>
</comment>
<keyword evidence="1" id="KW-0678">Repressor</keyword>
<dbReference type="Pfam" id="PF00440">
    <property type="entry name" value="TetR_N"/>
    <property type="match status" value="1"/>
</dbReference>
<dbReference type="PROSITE" id="PS50977">
    <property type="entry name" value="HTH_TETR_2"/>
    <property type="match status" value="1"/>
</dbReference>
<dbReference type="Gene3D" id="1.10.357.10">
    <property type="entry name" value="Tetracycline Repressor, domain 2"/>
    <property type="match status" value="1"/>
</dbReference>
<dbReference type="AlphaFoldDB" id="A0A2T0R253"/>
<dbReference type="SUPFAM" id="SSF46689">
    <property type="entry name" value="Homeodomain-like"/>
    <property type="match status" value="1"/>
</dbReference>
<evidence type="ECO:0000256" key="4">
    <source>
        <dbReference type="ARBA" id="ARBA00023163"/>
    </source>
</evidence>
<dbReference type="InterPro" id="IPR036271">
    <property type="entry name" value="Tet_transcr_reg_TetR-rel_C_sf"/>
</dbReference>
<evidence type="ECO:0000313" key="7">
    <source>
        <dbReference type="EMBL" id="PRY13887.1"/>
    </source>
</evidence>
<keyword evidence="8" id="KW-1185">Reference proteome</keyword>
<dbReference type="Pfam" id="PF13977">
    <property type="entry name" value="TetR_C_6"/>
    <property type="match status" value="1"/>
</dbReference>
<reference evidence="7 8" key="1">
    <citation type="submission" date="2018-03" db="EMBL/GenBank/DDBJ databases">
        <title>Genomic Encyclopedia of Archaeal and Bacterial Type Strains, Phase II (KMG-II): from individual species to whole genera.</title>
        <authorList>
            <person name="Goeker M."/>
        </authorList>
    </citation>
    <scope>NUCLEOTIDE SEQUENCE [LARGE SCALE GENOMIC DNA]</scope>
    <source>
        <strain evidence="7 8">DSM 19711</strain>
    </source>
</reference>
<feature type="domain" description="HTH tetR-type" evidence="6">
    <location>
        <begin position="45"/>
        <end position="105"/>
    </location>
</feature>
<evidence type="ECO:0000256" key="1">
    <source>
        <dbReference type="ARBA" id="ARBA00022491"/>
    </source>
</evidence>
<evidence type="ECO:0000313" key="8">
    <source>
        <dbReference type="Proteomes" id="UP000238083"/>
    </source>
</evidence>
<keyword evidence="4" id="KW-0804">Transcription</keyword>
<dbReference type="GO" id="GO:0003700">
    <property type="term" value="F:DNA-binding transcription factor activity"/>
    <property type="evidence" value="ECO:0007669"/>
    <property type="project" value="TreeGrafter"/>
</dbReference>
<protein>
    <submittedName>
        <fullName evidence="7">TetR family transcriptional regulator</fullName>
    </submittedName>
</protein>
<sequence length="234" mass="25298">MHRTCSSQGHPPENTTSMHNESDAFRIEDAYAGAVTTSAPTRRRAETRARLLAAALEVLGDQGLARSSVESVCDKAGYTRGAFYSNFATMDEVVAALHAAQTTELVDRVTERLAGGLPGTDLDQVVAHVLEVLPVDRQWHAVRTEFTAQALRNPEAARALAAQRAQLRERLAPVLVEALHRLGRRPAVPADELVRALVTAHEGLTTARLLGEPPGVGRRLLTAALETFTEEVPT</sequence>
<evidence type="ECO:0000256" key="2">
    <source>
        <dbReference type="ARBA" id="ARBA00023015"/>
    </source>
</evidence>
<dbReference type="EMBL" id="PVZF01000007">
    <property type="protein sequence ID" value="PRY13887.1"/>
    <property type="molecule type" value="Genomic_DNA"/>
</dbReference>
<dbReference type="PRINTS" id="PR00455">
    <property type="entry name" value="HTHTETR"/>
</dbReference>
<gene>
    <name evidence="7" type="ORF">CLV37_1075</name>
</gene>
<proteinExistence type="predicted"/>
<organism evidence="7 8">
    <name type="scientific">Kineococcus rhizosphaerae</name>
    <dbReference type="NCBI Taxonomy" id="559628"/>
    <lineage>
        <taxon>Bacteria</taxon>
        <taxon>Bacillati</taxon>
        <taxon>Actinomycetota</taxon>
        <taxon>Actinomycetes</taxon>
        <taxon>Kineosporiales</taxon>
        <taxon>Kineosporiaceae</taxon>
        <taxon>Kineococcus</taxon>
    </lineage>
</organism>
<dbReference type="InterPro" id="IPR039538">
    <property type="entry name" value="BetI_C"/>
</dbReference>
<name>A0A2T0R253_9ACTN</name>
<dbReference type="InterPro" id="IPR009057">
    <property type="entry name" value="Homeodomain-like_sf"/>
</dbReference>